<comment type="caution">
    <text evidence="2">The sequence shown here is derived from an EMBL/GenBank/DDBJ whole genome shotgun (WGS) entry which is preliminary data.</text>
</comment>
<dbReference type="Proteomes" id="UP000287651">
    <property type="component" value="Unassembled WGS sequence"/>
</dbReference>
<reference evidence="2 3" key="1">
    <citation type="journal article" date="2014" name="Agronomy (Basel)">
        <title>A Draft Genome Sequence for Ensete ventricosum, the Drought-Tolerant Tree Against Hunger.</title>
        <authorList>
            <person name="Harrison J."/>
            <person name="Moore K.A."/>
            <person name="Paszkiewicz K."/>
            <person name="Jones T."/>
            <person name="Grant M."/>
            <person name="Ambacheew D."/>
            <person name="Muzemil S."/>
            <person name="Studholme D.J."/>
        </authorList>
    </citation>
    <scope>NUCLEOTIDE SEQUENCE [LARGE SCALE GENOMIC DNA]</scope>
</reference>
<proteinExistence type="predicted"/>
<feature type="region of interest" description="Disordered" evidence="1">
    <location>
        <begin position="1"/>
        <end position="23"/>
    </location>
</feature>
<feature type="compositionally biased region" description="Acidic residues" evidence="1">
    <location>
        <begin position="70"/>
        <end position="79"/>
    </location>
</feature>
<feature type="compositionally biased region" description="Basic and acidic residues" evidence="1">
    <location>
        <begin position="1"/>
        <end position="15"/>
    </location>
</feature>
<evidence type="ECO:0000313" key="3">
    <source>
        <dbReference type="Proteomes" id="UP000287651"/>
    </source>
</evidence>
<accession>A0A426ZV79</accession>
<name>A0A426ZV79_ENSVE</name>
<protein>
    <submittedName>
        <fullName evidence="2">Uncharacterized protein</fullName>
    </submittedName>
</protein>
<sequence length="104" mass="11544">MERDLDQQPADHETDGVGLDEDVLDAEQQSHEDEIGATIATFTAGFPALDDNMEDEMDEPSKGDGSTEAELMDYFDSEGETNAKPPSRIGHKRNLKLIMDEDEE</sequence>
<evidence type="ECO:0000256" key="1">
    <source>
        <dbReference type="SAM" id="MobiDB-lite"/>
    </source>
</evidence>
<feature type="region of interest" description="Disordered" evidence="1">
    <location>
        <begin position="49"/>
        <end position="104"/>
    </location>
</feature>
<organism evidence="2 3">
    <name type="scientific">Ensete ventricosum</name>
    <name type="common">Abyssinian banana</name>
    <name type="synonym">Musa ensete</name>
    <dbReference type="NCBI Taxonomy" id="4639"/>
    <lineage>
        <taxon>Eukaryota</taxon>
        <taxon>Viridiplantae</taxon>
        <taxon>Streptophyta</taxon>
        <taxon>Embryophyta</taxon>
        <taxon>Tracheophyta</taxon>
        <taxon>Spermatophyta</taxon>
        <taxon>Magnoliopsida</taxon>
        <taxon>Liliopsida</taxon>
        <taxon>Zingiberales</taxon>
        <taxon>Musaceae</taxon>
        <taxon>Ensete</taxon>
    </lineage>
</organism>
<evidence type="ECO:0000313" key="2">
    <source>
        <dbReference type="EMBL" id="RRT67875.1"/>
    </source>
</evidence>
<dbReference type="EMBL" id="AMZH03004884">
    <property type="protein sequence ID" value="RRT67875.1"/>
    <property type="molecule type" value="Genomic_DNA"/>
</dbReference>
<gene>
    <name evidence="2" type="ORF">B296_00019310</name>
</gene>
<dbReference type="AlphaFoldDB" id="A0A426ZV79"/>